<reference evidence="1 2" key="1">
    <citation type="journal article" date="2008" name="Nature">
        <title>The genome of Laccaria bicolor provides insights into mycorrhizal symbiosis.</title>
        <authorList>
            <person name="Martin F."/>
            <person name="Aerts A."/>
            <person name="Ahren D."/>
            <person name="Brun A."/>
            <person name="Danchin E.G.J."/>
            <person name="Duchaussoy F."/>
            <person name="Gibon J."/>
            <person name="Kohler A."/>
            <person name="Lindquist E."/>
            <person name="Pereda V."/>
            <person name="Salamov A."/>
            <person name="Shapiro H.J."/>
            <person name="Wuyts J."/>
            <person name="Blaudez D."/>
            <person name="Buee M."/>
            <person name="Brokstein P."/>
            <person name="Canbaeck B."/>
            <person name="Cohen D."/>
            <person name="Courty P.E."/>
            <person name="Coutinho P.M."/>
            <person name="Delaruelle C."/>
            <person name="Detter J.C."/>
            <person name="Deveau A."/>
            <person name="DiFazio S."/>
            <person name="Duplessis S."/>
            <person name="Fraissinet-Tachet L."/>
            <person name="Lucic E."/>
            <person name="Frey-Klett P."/>
            <person name="Fourrey C."/>
            <person name="Feussner I."/>
            <person name="Gay G."/>
            <person name="Grimwood J."/>
            <person name="Hoegger P.J."/>
            <person name="Jain P."/>
            <person name="Kilaru S."/>
            <person name="Labbe J."/>
            <person name="Lin Y.C."/>
            <person name="Legue V."/>
            <person name="Le Tacon F."/>
            <person name="Marmeisse R."/>
            <person name="Melayah D."/>
            <person name="Montanini B."/>
            <person name="Muratet M."/>
            <person name="Nehls U."/>
            <person name="Niculita-Hirzel H."/>
            <person name="Oudot-Le Secq M.P."/>
            <person name="Peter M."/>
            <person name="Quesneville H."/>
            <person name="Rajashekar B."/>
            <person name="Reich M."/>
            <person name="Rouhier N."/>
            <person name="Schmutz J."/>
            <person name="Yin T."/>
            <person name="Chalot M."/>
            <person name="Henrissat B."/>
            <person name="Kuees U."/>
            <person name="Lucas S."/>
            <person name="Van de Peer Y."/>
            <person name="Podila G.K."/>
            <person name="Polle A."/>
            <person name="Pukkila P.J."/>
            <person name="Richardson P.M."/>
            <person name="Rouze P."/>
            <person name="Sanders I.R."/>
            <person name="Stajich J.E."/>
            <person name="Tunlid A."/>
            <person name="Tuskan G."/>
            <person name="Grigoriev I.V."/>
        </authorList>
    </citation>
    <scope>NUCLEOTIDE SEQUENCE [LARGE SCALE GENOMIC DNA]</scope>
    <source>
        <strain evidence="2">S238N-H82 / ATCC MYA-4686</strain>
    </source>
</reference>
<proteinExistence type="predicted"/>
<sequence length="113" mass="12946">MEKRRVAGLSLYDLSRNQKIYTGSETPSANAYMVLSQDYPLTSKSISLGSTPKSSLLWIESRRNSIFWDHIQMDYLFPAYQLGLAGQTSKPCWEKRFKRPLDQFLSMCVVASL</sequence>
<keyword evidence="2" id="KW-1185">Reference proteome</keyword>
<dbReference type="InParanoid" id="B0DSU5"/>
<dbReference type="EMBL" id="DS547131">
    <property type="protein sequence ID" value="EDR02302.1"/>
    <property type="molecule type" value="Genomic_DNA"/>
</dbReference>
<name>B0DSU5_LACBS</name>
<dbReference type="RefSeq" id="XP_001886979.1">
    <property type="nucleotide sequence ID" value="XM_001886944.1"/>
</dbReference>
<dbReference type="KEGG" id="lbc:LACBIDRAFT_309687"/>
<dbReference type="HOGENOM" id="CLU_2133953_0_0_1"/>
<protein>
    <submittedName>
        <fullName evidence="1">Predicted protein</fullName>
    </submittedName>
</protein>
<evidence type="ECO:0000313" key="1">
    <source>
        <dbReference type="EMBL" id="EDR02302.1"/>
    </source>
</evidence>
<dbReference type="Proteomes" id="UP000001194">
    <property type="component" value="Unassembled WGS sequence"/>
</dbReference>
<accession>B0DSU5</accession>
<organism evidence="2">
    <name type="scientific">Laccaria bicolor (strain S238N-H82 / ATCC MYA-4686)</name>
    <name type="common">Bicoloured deceiver</name>
    <name type="synonym">Laccaria laccata var. bicolor</name>
    <dbReference type="NCBI Taxonomy" id="486041"/>
    <lineage>
        <taxon>Eukaryota</taxon>
        <taxon>Fungi</taxon>
        <taxon>Dikarya</taxon>
        <taxon>Basidiomycota</taxon>
        <taxon>Agaricomycotina</taxon>
        <taxon>Agaricomycetes</taxon>
        <taxon>Agaricomycetidae</taxon>
        <taxon>Agaricales</taxon>
        <taxon>Agaricineae</taxon>
        <taxon>Hydnangiaceae</taxon>
        <taxon>Laccaria</taxon>
    </lineage>
</organism>
<dbReference type="AlphaFoldDB" id="B0DSU5"/>
<dbReference type="GeneID" id="6082604"/>
<evidence type="ECO:0000313" key="2">
    <source>
        <dbReference type="Proteomes" id="UP000001194"/>
    </source>
</evidence>
<gene>
    <name evidence="1" type="ORF">LACBIDRAFT_309687</name>
</gene>